<dbReference type="SMART" id="SM00855">
    <property type="entry name" value="PGAM"/>
    <property type="match status" value="1"/>
</dbReference>
<proteinExistence type="predicted"/>
<dbReference type="InterPro" id="IPR050275">
    <property type="entry name" value="PGM_Phosphatase"/>
</dbReference>
<accession>A0A250KPV5</accession>
<dbReference type="InterPro" id="IPR013078">
    <property type="entry name" value="His_Pase_superF_clade-1"/>
</dbReference>
<gene>
    <name evidence="1" type="ORF">sS8_1626</name>
</gene>
<name>A0A250KPV5_9GAMM</name>
<keyword evidence="2" id="KW-1185">Reference proteome</keyword>
<dbReference type="KEGG" id="mmai:sS8_1626"/>
<dbReference type="PANTHER" id="PTHR48100">
    <property type="entry name" value="BROAD-SPECIFICITY PHOSPHATASE YOR283W-RELATED"/>
    <property type="match status" value="1"/>
</dbReference>
<dbReference type="GO" id="GO:0005737">
    <property type="term" value="C:cytoplasm"/>
    <property type="evidence" value="ECO:0007669"/>
    <property type="project" value="TreeGrafter"/>
</dbReference>
<protein>
    <submittedName>
        <fullName evidence="1">7 alpha-ribazole-5'-phosphate phosphatase</fullName>
    </submittedName>
</protein>
<dbReference type="PIRSF" id="PIRSF000709">
    <property type="entry name" value="6PFK_2-Ptase"/>
    <property type="match status" value="1"/>
</dbReference>
<dbReference type="OrthoDB" id="9783269at2"/>
<evidence type="ECO:0000313" key="1">
    <source>
        <dbReference type="EMBL" id="BBA33584.1"/>
    </source>
</evidence>
<dbReference type="AlphaFoldDB" id="A0A250KPV5"/>
<reference evidence="1 2" key="1">
    <citation type="submission" date="2016-12" db="EMBL/GenBank/DDBJ databases">
        <title>Genome sequencing of Methylocaldum marinum.</title>
        <authorList>
            <person name="Takeuchi M."/>
            <person name="Kamagata Y."/>
            <person name="Hiraoka S."/>
            <person name="Oshima K."/>
            <person name="Hattori M."/>
            <person name="Iwasaki W."/>
        </authorList>
    </citation>
    <scope>NUCLEOTIDE SEQUENCE [LARGE SCALE GENOMIC DNA]</scope>
    <source>
        <strain evidence="1 2">S8</strain>
    </source>
</reference>
<dbReference type="CDD" id="cd07067">
    <property type="entry name" value="HP_PGM_like"/>
    <property type="match status" value="1"/>
</dbReference>
<dbReference type="Pfam" id="PF00300">
    <property type="entry name" value="His_Phos_1"/>
    <property type="match status" value="1"/>
</dbReference>
<sequence>MSDGGVHIDLLRHGETVGGTRFRGSLDDPLTDEGIRQMECAVANAGPWDEIVTSPLSRCAAFAESLALKLRVPLAIDERLREIHFGDWEGCSYAELIATAPLALTRFLGDPLRHPPPGAESVQAFRERTLDALRDRLKANNLGSRQLLVTHGGVIRVMLCHARQWPLARLLEIDVPHASLHSLCGSGQRCEEVRP</sequence>
<dbReference type="PANTHER" id="PTHR48100:SF1">
    <property type="entry name" value="HISTIDINE PHOSPHATASE FAMILY PROTEIN-RELATED"/>
    <property type="match status" value="1"/>
</dbReference>
<dbReference type="EMBL" id="AP017928">
    <property type="protein sequence ID" value="BBA33584.1"/>
    <property type="molecule type" value="Genomic_DNA"/>
</dbReference>
<dbReference type="RefSeq" id="WP_119629180.1">
    <property type="nucleotide sequence ID" value="NZ_AP017928.1"/>
</dbReference>
<dbReference type="Gene3D" id="3.40.50.1240">
    <property type="entry name" value="Phosphoglycerate mutase-like"/>
    <property type="match status" value="1"/>
</dbReference>
<dbReference type="SUPFAM" id="SSF53254">
    <property type="entry name" value="Phosphoglycerate mutase-like"/>
    <property type="match status" value="1"/>
</dbReference>
<dbReference type="Proteomes" id="UP000266313">
    <property type="component" value="Chromosome"/>
</dbReference>
<organism evidence="1 2">
    <name type="scientific">Methylocaldum marinum</name>
    <dbReference type="NCBI Taxonomy" id="1432792"/>
    <lineage>
        <taxon>Bacteria</taxon>
        <taxon>Pseudomonadati</taxon>
        <taxon>Pseudomonadota</taxon>
        <taxon>Gammaproteobacteria</taxon>
        <taxon>Methylococcales</taxon>
        <taxon>Methylococcaceae</taxon>
        <taxon>Methylocaldum</taxon>
    </lineage>
</organism>
<dbReference type="GO" id="GO:0016791">
    <property type="term" value="F:phosphatase activity"/>
    <property type="evidence" value="ECO:0007669"/>
    <property type="project" value="TreeGrafter"/>
</dbReference>
<dbReference type="InterPro" id="IPR029033">
    <property type="entry name" value="His_PPase_superfam"/>
</dbReference>
<evidence type="ECO:0000313" key="2">
    <source>
        <dbReference type="Proteomes" id="UP000266313"/>
    </source>
</evidence>